<dbReference type="Proteomes" id="UP000887567">
    <property type="component" value="Unplaced"/>
</dbReference>
<evidence type="ECO:0000259" key="3">
    <source>
        <dbReference type="PROSITE" id="PS50157"/>
    </source>
</evidence>
<dbReference type="PANTHER" id="PTHR31511">
    <property type="entry name" value="PROTEIN CBG23764"/>
    <property type="match status" value="1"/>
</dbReference>
<dbReference type="OMA" id="YLEINTA"/>
<dbReference type="SUPFAM" id="SSF57667">
    <property type="entry name" value="beta-beta-alpha zinc fingers"/>
    <property type="match status" value="1"/>
</dbReference>
<dbReference type="GO" id="GO:0008270">
    <property type="term" value="F:zinc ion binding"/>
    <property type="evidence" value="ECO:0007669"/>
    <property type="project" value="UniProtKB-KW"/>
</dbReference>
<feature type="domain" description="C2H2-type" evidence="3">
    <location>
        <begin position="41"/>
        <end position="68"/>
    </location>
</feature>
<reference evidence="4" key="1">
    <citation type="submission" date="2022-11" db="UniProtKB">
        <authorList>
            <consortium name="EnsemblMetazoa"/>
        </authorList>
    </citation>
    <scope>IDENTIFICATION</scope>
</reference>
<keyword evidence="1" id="KW-0862">Zinc</keyword>
<keyword evidence="5" id="KW-1185">Reference proteome</keyword>
<dbReference type="InterPro" id="IPR036236">
    <property type="entry name" value="Znf_C2H2_sf"/>
</dbReference>
<dbReference type="AlphaFoldDB" id="A0A913YCD5"/>
<evidence type="ECO:0000256" key="1">
    <source>
        <dbReference type="PROSITE-ProRule" id="PRU00042"/>
    </source>
</evidence>
<evidence type="ECO:0000313" key="4">
    <source>
        <dbReference type="EnsemblMetazoa" id="XP_020917577.1"/>
    </source>
</evidence>
<protein>
    <recommendedName>
        <fullName evidence="3">C2H2-type domain-containing protein</fullName>
    </recommendedName>
</protein>
<dbReference type="PROSITE" id="PS50157">
    <property type="entry name" value="ZINC_FINGER_C2H2_2"/>
    <property type="match status" value="3"/>
</dbReference>
<keyword evidence="1" id="KW-0863">Zinc-finger</keyword>
<dbReference type="InterPro" id="IPR013087">
    <property type="entry name" value="Znf_C2H2_type"/>
</dbReference>
<dbReference type="GeneID" id="110254870"/>
<dbReference type="EnsemblMetazoa" id="XM_021061918.2">
    <property type="protein sequence ID" value="XP_020917577.1"/>
    <property type="gene ID" value="LOC110254870"/>
</dbReference>
<dbReference type="PANTHER" id="PTHR31511:SF12">
    <property type="entry name" value="RHO TERMINATION FACTOR N-TERMINAL DOMAIN-CONTAINING PROTEIN"/>
    <property type="match status" value="1"/>
</dbReference>
<evidence type="ECO:0000256" key="2">
    <source>
        <dbReference type="SAM" id="MobiDB-lite"/>
    </source>
</evidence>
<evidence type="ECO:0000313" key="5">
    <source>
        <dbReference type="Proteomes" id="UP000887567"/>
    </source>
</evidence>
<dbReference type="PROSITE" id="PS00028">
    <property type="entry name" value="ZINC_FINGER_C2H2_1"/>
    <property type="match status" value="1"/>
</dbReference>
<name>A0A913YCD5_EXADI</name>
<dbReference type="Gene3D" id="3.30.160.60">
    <property type="entry name" value="Classic Zinc Finger"/>
    <property type="match status" value="1"/>
</dbReference>
<feature type="region of interest" description="Disordered" evidence="2">
    <location>
        <begin position="93"/>
        <end position="115"/>
    </location>
</feature>
<feature type="region of interest" description="Disordered" evidence="2">
    <location>
        <begin position="1"/>
        <end position="29"/>
    </location>
</feature>
<sequence length="588" mass="68109">MSAATEIYKDMDKETAASTSRGNSFAEEKTLTKHKKTGRLFQCERCPQTFTFLGNLKRHEKIHSQEKRFECQHCSHKFYRKDKLKEHQDVCKRKDKGKRHLEDGAESTNVGESSIKRQKIEDSNTYDHRNSAIEGTLQKFQYKPRTEEKYDLSLTLKGKKSHLHRQLNKQLEAKKGIKWFVSVKAQLFKSNKDGEEIISEPHFRSLCMTSTNPYEIEGQLNEVNGKIISALMAYQKEGSGWTLSQVLQVNLNVAQYSPIKGSSYVPLPKKLRDKKAIVNIKNNDNKCFMWSILASLHSIHSKFNPERVNHYQPFVKELNFDGIEFPVTLDNISKFEKQNCIAINVLGFEDGTLFPSYITKQRFDVHVDLLLYSEGQQNHYCLIRNLNRLLSDQRKHNGTMFHCHYCLHGFVSEDLLQDHQQRCNQHGAQKIELPSEDSMPFMQFKDFHKQLRVPFVIYADFESLTTKIHSVSKEPTLSSTEKYQHHQACGFAYVILSQKPGYCKSPVVYRGEDAVETFLEMLQQEEKQISTILKDIVPMNLTAEDEAQFERATRCHICKEELGADKVRDHCHLSGWTVQRSCSPQLQP</sequence>
<proteinExistence type="predicted"/>
<feature type="domain" description="C2H2-type" evidence="3">
    <location>
        <begin position="69"/>
        <end position="100"/>
    </location>
</feature>
<dbReference type="KEGG" id="epa:110254870"/>
<accession>A0A913YCD5</accession>
<feature type="domain" description="C2H2-type" evidence="3">
    <location>
        <begin position="401"/>
        <end position="431"/>
    </location>
</feature>
<dbReference type="SMART" id="SM00355">
    <property type="entry name" value="ZnF_C2H2"/>
    <property type="match status" value="3"/>
</dbReference>
<dbReference type="RefSeq" id="XP_020917577.1">
    <property type="nucleotide sequence ID" value="XM_021061918.2"/>
</dbReference>
<dbReference type="OrthoDB" id="5976830at2759"/>
<organism evidence="4 5">
    <name type="scientific">Exaiptasia diaphana</name>
    <name type="common">Tropical sea anemone</name>
    <name type="synonym">Aiptasia pulchella</name>
    <dbReference type="NCBI Taxonomy" id="2652724"/>
    <lineage>
        <taxon>Eukaryota</taxon>
        <taxon>Metazoa</taxon>
        <taxon>Cnidaria</taxon>
        <taxon>Anthozoa</taxon>
        <taxon>Hexacorallia</taxon>
        <taxon>Actiniaria</taxon>
        <taxon>Aiptasiidae</taxon>
        <taxon>Exaiptasia</taxon>
    </lineage>
</organism>
<keyword evidence="1" id="KW-0479">Metal-binding</keyword>